<name>A0A1H4G9I6_9BACI</name>
<sequence>MSMMGGSMVINMILWIVILGFLIYGVVLLILKPFEKREDSTMEILKERLARGEIDYQEFEEKKKVLKSNN</sequence>
<dbReference type="AlphaFoldDB" id="A0A1H4G9I6"/>
<evidence type="ECO:0000256" key="1">
    <source>
        <dbReference type="SAM" id="Coils"/>
    </source>
</evidence>
<evidence type="ECO:0000256" key="2">
    <source>
        <dbReference type="SAM" id="Phobius"/>
    </source>
</evidence>
<reference evidence="4 5" key="1">
    <citation type="submission" date="2016-10" db="EMBL/GenBank/DDBJ databases">
        <authorList>
            <person name="de Groot N.N."/>
        </authorList>
    </citation>
    <scope>NUCLEOTIDE SEQUENCE [LARGE SCALE GENOMIC DNA]</scope>
    <source>
        <strain evidence="4 5">CCM7597</strain>
    </source>
</reference>
<keyword evidence="5" id="KW-1185">Reference proteome</keyword>
<evidence type="ECO:0000313" key="4">
    <source>
        <dbReference type="EMBL" id="SEB05548.1"/>
    </source>
</evidence>
<dbReference type="InterPro" id="IPR018649">
    <property type="entry name" value="SHOCT"/>
</dbReference>
<keyword evidence="1" id="KW-0175">Coiled coil</keyword>
<proteinExistence type="predicted"/>
<evidence type="ECO:0000259" key="3">
    <source>
        <dbReference type="Pfam" id="PF09851"/>
    </source>
</evidence>
<dbReference type="OrthoDB" id="2456654at2"/>
<accession>A0A1H4G9I6</accession>
<dbReference type="EMBL" id="FNQR01000014">
    <property type="protein sequence ID" value="SEB05548.1"/>
    <property type="molecule type" value="Genomic_DNA"/>
</dbReference>
<feature type="domain" description="SHOCT" evidence="3">
    <location>
        <begin position="42"/>
        <end position="66"/>
    </location>
</feature>
<dbReference type="Proteomes" id="UP000198584">
    <property type="component" value="Unassembled WGS sequence"/>
</dbReference>
<dbReference type="RefSeq" id="WP_093045889.1">
    <property type="nucleotide sequence ID" value="NZ_FNQR01000014.1"/>
</dbReference>
<keyword evidence="2" id="KW-1133">Transmembrane helix</keyword>
<feature type="transmembrane region" description="Helical" evidence="2">
    <location>
        <begin position="12"/>
        <end position="31"/>
    </location>
</feature>
<keyword evidence="2" id="KW-0812">Transmembrane</keyword>
<dbReference type="Pfam" id="PF09851">
    <property type="entry name" value="SHOCT"/>
    <property type="match status" value="1"/>
</dbReference>
<protein>
    <submittedName>
        <fullName evidence="4">Putative membrane protein</fullName>
    </submittedName>
</protein>
<dbReference type="STRING" id="571932.SAMN05421743_11471"/>
<feature type="coiled-coil region" evidence="1">
    <location>
        <begin position="42"/>
        <end position="69"/>
    </location>
</feature>
<evidence type="ECO:0000313" key="5">
    <source>
        <dbReference type="Proteomes" id="UP000198584"/>
    </source>
</evidence>
<organism evidence="4 5">
    <name type="scientific">Thalassobacillus cyri</name>
    <dbReference type="NCBI Taxonomy" id="571932"/>
    <lineage>
        <taxon>Bacteria</taxon>
        <taxon>Bacillati</taxon>
        <taxon>Bacillota</taxon>
        <taxon>Bacilli</taxon>
        <taxon>Bacillales</taxon>
        <taxon>Bacillaceae</taxon>
        <taxon>Thalassobacillus</taxon>
    </lineage>
</organism>
<keyword evidence="2" id="KW-0472">Membrane</keyword>
<gene>
    <name evidence="4" type="ORF">SAMN05421743_11471</name>
</gene>